<dbReference type="GO" id="GO:0043139">
    <property type="term" value="F:5'-3' DNA helicase activity"/>
    <property type="evidence" value="ECO:0007669"/>
    <property type="project" value="TreeGrafter"/>
</dbReference>
<dbReference type="InterPro" id="IPR050534">
    <property type="entry name" value="Coronavir_polyprotein_1ab"/>
</dbReference>
<name>A0A0C2CJZ9_9BILA</name>
<reference evidence="2 3" key="1">
    <citation type="submission" date="2013-12" db="EMBL/GenBank/DDBJ databases">
        <title>Draft genome of the parsitic nematode Ancylostoma duodenale.</title>
        <authorList>
            <person name="Mitreva M."/>
        </authorList>
    </citation>
    <scope>NUCLEOTIDE SEQUENCE [LARGE SCALE GENOMIC DNA]</scope>
    <source>
        <strain evidence="2 3">Zhejiang</strain>
    </source>
</reference>
<evidence type="ECO:0000313" key="3">
    <source>
        <dbReference type="Proteomes" id="UP000054047"/>
    </source>
</evidence>
<dbReference type="SUPFAM" id="SSF52540">
    <property type="entry name" value="P-loop containing nucleoside triphosphate hydrolases"/>
    <property type="match status" value="1"/>
</dbReference>
<dbReference type="PANTHER" id="PTHR43788">
    <property type="entry name" value="DNA2/NAM7 HELICASE FAMILY MEMBER"/>
    <property type="match status" value="1"/>
</dbReference>
<dbReference type="InterPro" id="IPR027417">
    <property type="entry name" value="P-loop_NTPase"/>
</dbReference>
<dbReference type="OrthoDB" id="5863679at2759"/>
<evidence type="ECO:0000313" key="2">
    <source>
        <dbReference type="EMBL" id="KIH56783.1"/>
    </source>
</evidence>
<dbReference type="EMBL" id="KN735264">
    <property type="protein sequence ID" value="KIH56783.1"/>
    <property type="molecule type" value="Genomic_DNA"/>
</dbReference>
<keyword evidence="3" id="KW-1185">Reference proteome</keyword>
<protein>
    <recommendedName>
        <fullName evidence="1">DNA2/NAM7 helicase helicase domain-containing protein</fullName>
    </recommendedName>
</protein>
<dbReference type="InterPro" id="IPR041677">
    <property type="entry name" value="DNA2/NAM7_AAA_11"/>
</dbReference>
<dbReference type="PANTHER" id="PTHR43788:SF8">
    <property type="entry name" value="DNA-BINDING PROTEIN SMUBP-2"/>
    <property type="match status" value="1"/>
</dbReference>
<gene>
    <name evidence="2" type="ORF">ANCDUO_13037</name>
</gene>
<dbReference type="Pfam" id="PF13086">
    <property type="entry name" value="AAA_11"/>
    <property type="match status" value="1"/>
</dbReference>
<organism evidence="2 3">
    <name type="scientific">Ancylostoma duodenale</name>
    <dbReference type="NCBI Taxonomy" id="51022"/>
    <lineage>
        <taxon>Eukaryota</taxon>
        <taxon>Metazoa</taxon>
        <taxon>Ecdysozoa</taxon>
        <taxon>Nematoda</taxon>
        <taxon>Chromadorea</taxon>
        <taxon>Rhabditida</taxon>
        <taxon>Rhabditina</taxon>
        <taxon>Rhabditomorpha</taxon>
        <taxon>Strongyloidea</taxon>
        <taxon>Ancylostomatidae</taxon>
        <taxon>Ancylostomatinae</taxon>
        <taxon>Ancylostoma</taxon>
    </lineage>
</organism>
<feature type="domain" description="DNA2/NAM7 helicase helicase" evidence="1">
    <location>
        <begin position="162"/>
        <end position="402"/>
    </location>
</feature>
<accession>A0A0C2CJZ9</accession>
<proteinExistence type="predicted"/>
<dbReference type="Gene3D" id="3.40.50.300">
    <property type="entry name" value="P-loop containing nucleotide triphosphate hydrolases"/>
    <property type="match status" value="1"/>
</dbReference>
<sequence>MTMCPMRLNFTLRNMPCEAGWSSQRPLVLWITDASRLSYAKVRAVEVHHQAKALNISIEAFTWSHETVSRCVEGHCRHIGDATFVDICVRLSKPTALANPVYESISRMESYRNLSTDSAAGAVVDAVYGRTPLSCDNSDDQPRFTPWTGEHVYNIKGRAVTLTHDQRDAVALGVRELSVVAIQAAFGTCKTVVGSLIAAHLAIERRIPVIVTATTNAAVAQFTETILSLDDYPDLVVVRYVSGTALAENLTRTPVDLNEILKYLGDNFADKLEEKDKQLCQDFKEGLEHLEEYLHHPEQALAMTEDDKEEYFISESFVSENLQKMVDLMFALLKPSVICATTASLLNTTAAPEGIFARHVSNFQVLIGDDTSQIPEPALVAMAARLPRVRHVYIGDVHQLEPHAKCSRSSNPARFGAHSVMSVLCEAHAVPVAPLITTFRTHPALIELPNRVACSRERPESRAATDAIESHQVPLAHDTLHVHLCAWIFRPRCQ</sequence>
<evidence type="ECO:0000259" key="1">
    <source>
        <dbReference type="Pfam" id="PF13086"/>
    </source>
</evidence>
<dbReference type="AlphaFoldDB" id="A0A0C2CJZ9"/>
<dbReference type="Proteomes" id="UP000054047">
    <property type="component" value="Unassembled WGS sequence"/>
</dbReference>